<dbReference type="STRING" id="930991.A0A0D0DV16"/>
<keyword evidence="1" id="KW-0479">Metal-binding</keyword>
<evidence type="ECO:0000313" key="5">
    <source>
        <dbReference type="Proteomes" id="UP000054538"/>
    </source>
</evidence>
<dbReference type="Pfam" id="PF00653">
    <property type="entry name" value="BIR"/>
    <property type="match status" value="2"/>
</dbReference>
<dbReference type="SMART" id="SM00238">
    <property type="entry name" value="BIR"/>
    <property type="match status" value="2"/>
</dbReference>
<gene>
    <name evidence="4" type="ORF">PAXRUDRAFT_829233</name>
</gene>
<dbReference type="Gene3D" id="1.10.1170.10">
    <property type="entry name" value="Inhibitor Of Apoptosis Protein (2mihbC-IAP-1), Chain A"/>
    <property type="match status" value="2"/>
</dbReference>
<evidence type="ECO:0008006" key="6">
    <source>
        <dbReference type="Google" id="ProtNLM"/>
    </source>
</evidence>
<dbReference type="PROSITE" id="PS50143">
    <property type="entry name" value="BIR_REPEAT_2"/>
    <property type="match status" value="2"/>
</dbReference>
<name>A0A0D0DV16_9AGAM</name>
<reference evidence="4 5" key="1">
    <citation type="submission" date="2014-04" db="EMBL/GenBank/DDBJ databases">
        <authorList>
            <consortium name="DOE Joint Genome Institute"/>
            <person name="Kuo A."/>
            <person name="Kohler A."/>
            <person name="Jargeat P."/>
            <person name="Nagy L.G."/>
            <person name="Floudas D."/>
            <person name="Copeland A."/>
            <person name="Barry K.W."/>
            <person name="Cichocki N."/>
            <person name="Veneault-Fourrey C."/>
            <person name="LaButti K."/>
            <person name="Lindquist E.A."/>
            <person name="Lipzen A."/>
            <person name="Lundell T."/>
            <person name="Morin E."/>
            <person name="Murat C."/>
            <person name="Sun H."/>
            <person name="Tunlid A."/>
            <person name="Henrissat B."/>
            <person name="Grigoriev I.V."/>
            <person name="Hibbett D.S."/>
            <person name="Martin F."/>
            <person name="Nordberg H.P."/>
            <person name="Cantor M.N."/>
            <person name="Hua S.X."/>
        </authorList>
    </citation>
    <scope>NUCLEOTIDE SEQUENCE [LARGE SCALE GENOMIC DNA]</scope>
    <source>
        <strain evidence="4 5">Ve08.2h10</strain>
    </source>
</reference>
<feature type="compositionally biased region" description="Basic and acidic residues" evidence="3">
    <location>
        <begin position="365"/>
        <end position="378"/>
    </location>
</feature>
<evidence type="ECO:0000256" key="2">
    <source>
        <dbReference type="ARBA" id="ARBA00022833"/>
    </source>
</evidence>
<dbReference type="AlphaFoldDB" id="A0A0D0DV16"/>
<dbReference type="Proteomes" id="UP000054538">
    <property type="component" value="Unassembled WGS sequence"/>
</dbReference>
<feature type="compositionally biased region" description="Polar residues" evidence="3">
    <location>
        <begin position="214"/>
        <end position="228"/>
    </location>
</feature>
<dbReference type="HOGENOM" id="CLU_016657_1_0_1"/>
<proteinExistence type="predicted"/>
<feature type="compositionally biased region" description="Low complexity" evidence="3">
    <location>
        <begin position="229"/>
        <end position="240"/>
    </location>
</feature>
<dbReference type="CDD" id="cd00022">
    <property type="entry name" value="BIR"/>
    <property type="match status" value="2"/>
</dbReference>
<organism evidence="4 5">
    <name type="scientific">Paxillus rubicundulus Ve08.2h10</name>
    <dbReference type="NCBI Taxonomy" id="930991"/>
    <lineage>
        <taxon>Eukaryota</taxon>
        <taxon>Fungi</taxon>
        <taxon>Dikarya</taxon>
        <taxon>Basidiomycota</taxon>
        <taxon>Agaricomycotina</taxon>
        <taxon>Agaricomycetes</taxon>
        <taxon>Agaricomycetidae</taxon>
        <taxon>Boletales</taxon>
        <taxon>Paxilineae</taxon>
        <taxon>Paxillaceae</taxon>
        <taxon>Paxillus</taxon>
    </lineage>
</organism>
<sequence>MQALQSRIESFSKTKRIKRYPKKTSSITASVKWPHPPDFKANANTLAEAGFYFDPSWDDRDSVACFICGKELSDWDADDDPFQIHYTKCQNSCVWAVVRCGLAEDLDDEGNFTFAHKTRLPLSKAMERARLGTFGDDWWPHDEEADHGATSVKMARAGFVYTPQVAGDDTVTCLYCNLSLGGWEKGDDPIQEHRSRVSKSGTTCPFVLSVKPIRSTSAQPSVPTKKPSTTAARTARTVSRTRLRKEESSGEAEHQSEDELAAVSVPDPPPARAKRGKPRSTASTAPPETRRRGRITRGKSVKPPTSTSRPSPPPSHAVSEQADGADPAMDIDSQPPDGHSPHSIDQQPPLLQSQDPVSRAATSDDQPHGDGPVREKDTSAGPVSNGPPSRKNDLGPPDMADCPLNSTNKSPQVPPMTMTPTGRPAVLYSHVLTPEERELSLEQWIQKEISLSHERLMNDGQRQIQLFKEKAAEIRNCIGQL</sequence>
<dbReference type="PANTHER" id="PTHR46771:SF5">
    <property type="entry name" value="DETERIN"/>
    <property type="match status" value="1"/>
</dbReference>
<dbReference type="GO" id="GO:0046872">
    <property type="term" value="F:metal ion binding"/>
    <property type="evidence" value="ECO:0007669"/>
    <property type="project" value="UniProtKB-KW"/>
</dbReference>
<evidence type="ECO:0000256" key="3">
    <source>
        <dbReference type="SAM" id="MobiDB-lite"/>
    </source>
</evidence>
<evidence type="ECO:0000313" key="4">
    <source>
        <dbReference type="EMBL" id="KIK93176.1"/>
    </source>
</evidence>
<accession>A0A0D0DV16</accession>
<keyword evidence="5" id="KW-1185">Reference proteome</keyword>
<dbReference type="OrthoDB" id="2196114at2759"/>
<feature type="compositionally biased region" description="Basic residues" evidence="3">
    <location>
        <begin position="291"/>
        <end position="300"/>
    </location>
</feature>
<keyword evidence="2" id="KW-0862">Zinc</keyword>
<evidence type="ECO:0000256" key="1">
    <source>
        <dbReference type="ARBA" id="ARBA00022723"/>
    </source>
</evidence>
<feature type="region of interest" description="Disordered" evidence="3">
    <location>
        <begin position="211"/>
        <end position="415"/>
    </location>
</feature>
<dbReference type="SUPFAM" id="SSF57924">
    <property type="entry name" value="Inhibitor of apoptosis (IAP) repeat"/>
    <property type="match status" value="2"/>
</dbReference>
<reference evidence="5" key="2">
    <citation type="submission" date="2015-01" db="EMBL/GenBank/DDBJ databases">
        <title>Evolutionary Origins and Diversification of the Mycorrhizal Mutualists.</title>
        <authorList>
            <consortium name="DOE Joint Genome Institute"/>
            <consortium name="Mycorrhizal Genomics Consortium"/>
            <person name="Kohler A."/>
            <person name="Kuo A."/>
            <person name="Nagy L.G."/>
            <person name="Floudas D."/>
            <person name="Copeland A."/>
            <person name="Barry K.W."/>
            <person name="Cichocki N."/>
            <person name="Veneault-Fourrey C."/>
            <person name="LaButti K."/>
            <person name="Lindquist E.A."/>
            <person name="Lipzen A."/>
            <person name="Lundell T."/>
            <person name="Morin E."/>
            <person name="Murat C."/>
            <person name="Riley R."/>
            <person name="Ohm R."/>
            <person name="Sun H."/>
            <person name="Tunlid A."/>
            <person name="Henrissat B."/>
            <person name="Grigoriev I.V."/>
            <person name="Hibbett D.S."/>
            <person name="Martin F."/>
        </authorList>
    </citation>
    <scope>NUCLEOTIDE SEQUENCE [LARGE SCALE GENOMIC DNA]</scope>
    <source>
        <strain evidence="5">Ve08.2h10</strain>
    </source>
</reference>
<dbReference type="EMBL" id="KN825207">
    <property type="protein sequence ID" value="KIK93176.1"/>
    <property type="molecule type" value="Genomic_DNA"/>
</dbReference>
<feature type="compositionally biased region" description="Basic and acidic residues" evidence="3">
    <location>
        <begin position="244"/>
        <end position="257"/>
    </location>
</feature>
<dbReference type="PANTHER" id="PTHR46771">
    <property type="entry name" value="DETERIN"/>
    <property type="match status" value="1"/>
</dbReference>
<dbReference type="InterPro" id="IPR051190">
    <property type="entry name" value="Baculoviral_IAP"/>
</dbReference>
<protein>
    <recommendedName>
        <fullName evidence="6">Inhibitor of apoptosis repeat-containing protein</fullName>
    </recommendedName>
</protein>
<feature type="compositionally biased region" description="Low complexity" evidence="3">
    <location>
        <begin position="345"/>
        <end position="356"/>
    </location>
</feature>
<dbReference type="InParanoid" id="A0A0D0DV16"/>
<dbReference type="InterPro" id="IPR001370">
    <property type="entry name" value="BIR_rpt"/>
</dbReference>